<accession>A0A0C3PY49</accession>
<evidence type="ECO:0000313" key="2">
    <source>
        <dbReference type="Proteomes" id="UP000054217"/>
    </source>
</evidence>
<dbReference type="AlphaFoldDB" id="A0A0C3PY49"/>
<sequence length="89" mass="9596">MIYLFVTCKFTIPGSPICSPVIQARLKSSPQGLVSFTSLGMLMARSAGPCAMVDAPKTHLYSVQGLCMVAGHRRHCAPEQALRGEQKMS</sequence>
<keyword evidence="2" id="KW-1185">Reference proteome</keyword>
<dbReference type="HOGENOM" id="CLU_2455616_0_0_1"/>
<protein>
    <submittedName>
        <fullName evidence="1">Uncharacterized protein</fullName>
    </submittedName>
</protein>
<dbReference type="Proteomes" id="UP000054217">
    <property type="component" value="Unassembled WGS sequence"/>
</dbReference>
<gene>
    <name evidence="1" type="ORF">M404DRAFT_456922</name>
</gene>
<organism evidence="1 2">
    <name type="scientific">Pisolithus tinctorius Marx 270</name>
    <dbReference type="NCBI Taxonomy" id="870435"/>
    <lineage>
        <taxon>Eukaryota</taxon>
        <taxon>Fungi</taxon>
        <taxon>Dikarya</taxon>
        <taxon>Basidiomycota</taxon>
        <taxon>Agaricomycotina</taxon>
        <taxon>Agaricomycetes</taxon>
        <taxon>Agaricomycetidae</taxon>
        <taxon>Boletales</taxon>
        <taxon>Sclerodermatineae</taxon>
        <taxon>Pisolithaceae</taxon>
        <taxon>Pisolithus</taxon>
    </lineage>
</organism>
<name>A0A0C3PY49_PISTI</name>
<reference evidence="2" key="2">
    <citation type="submission" date="2015-01" db="EMBL/GenBank/DDBJ databases">
        <title>Evolutionary Origins and Diversification of the Mycorrhizal Mutualists.</title>
        <authorList>
            <consortium name="DOE Joint Genome Institute"/>
            <consortium name="Mycorrhizal Genomics Consortium"/>
            <person name="Kohler A."/>
            <person name="Kuo A."/>
            <person name="Nagy L.G."/>
            <person name="Floudas D."/>
            <person name="Copeland A."/>
            <person name="Barry K.W."/>
            <person name="Cichocki N."/>
            <person name="Veneault-Fourrey C."/>
            <person name="LaButti K."/>
            <person name="Lindquist E.A."/>
            <person name="Lipzen A."/>
            <person name="Lundell T."/>
            <person name="Morin E."/>
            <person name="Murat C."/>
            <person name="Riley R."/>
            <person name="Ohm R."/>
            <person name="Sun H."/>
            <person name="Tunlid A."/>
            <person name="Henrissat B."/>
            <person name="Grigoriev I.V."/>
            <person name="Hibbett D.S."/>
            <person name="Martin F."/>
        </authorList>
    </citation>
    <scope>NUCLEOTIDE SEQUENCE [LARGE SCALE GENOMIC DNA]</scope>
    <source>
        <strain evidence="2">Marx 270</strain>
    </source>
</reference>
<dbReference type="InParanoid" id="A0A0C3PY49"/>
<dbReference type="EMBL" id="KN831945">
    <property type="protein sequence ID" value="KIO14054.1"/>
    <property type="molecule type" value="Genomic_DNA"/>
</dbReference>
<reference evidence="1 2" key="1">
    <citation type="submission" date="2014-04" db="EMBL/GenBank/DDBJ databases">
        <authorList>
            <consortium name="DOE Joint Genome Institute"/>
            <person name="Kuo A."/>
            <person name="Kohler A."/>
            <person name="Costa M.D."/>
            <person name="Nagy L.G."/>
            <person name="Floudas D."/>
            <person name="Copeland A."/>
            <person name="Barry K.W."/>
            <person name="Cichocki N."/>
            <person name="Veneault-Fourrey C."/>
            <person name="LaButti K."/>
            <person name="Lindquist E.A."/>
            <person name="Lipzen A."/>
            <person name="Lundell T."/>
            <person name="Morin E."/>
            <person name="Murat C."/>
            <person name="Sun H."/>
            <person name="Tunlid A."/>
            <person name="Henrissat B."/>
            <person name="Grigoriev I.V."/>
            <person name="Hibbett D.S."/>
            <person name="Martin F."/>
            <person name="Nordberg H.P."/>
            <person name="Cantor M.N."/>
            <person name="Hua S.X."/>
        </authorList>
    </citation>
    <scope>NUCLEOTIDE SEQUENCE [LARGE SCALE GENOMIC DNA]</scope>
    <source>
        <strain evidence="1 2">Marx 270</strain>
    </source>
</reference>
<evidence type="ECO:0000313" key="1">
    <source>
        <dbReference type="EMBL" id="KIO14054.1"/>
    </source>
</evidence>
<proteinExistence type="predicted"/>